<gene>
    <name evidence="1" type="ORF">AAP_05562</name>
</gene>
<accession>A0A167VKB3</accession>
<dbReference type="AlphaFoldDB" id="A0A167VKB3"/>
<evidence type="ECO:0000313" key="1">
    <source>
        <dbReference type="EMBL" id="KZZ87651.1"/>
    </source>
</evidence>
<organism evidence="1 2">
    <name type="scientific">Ascosphaera apis ARSEF 7405</name>
    <dbReference type="NCBI Taxonomy" id="392613"/>
    <lineage>
        <taxon>Eukaryota</taxon>
        <taxon>Fungi</taxon>
        <taxon>Dikarya</taxon>
        <taxon>Ascomycota</taxon>
        <taxon>Pezizomycotina</taxon>
        <taxon>Eurotiomycetes</taxon>
        <taxon>Eurotiomycetidae</taxon>
        <taxon>Onygenales</taxon>
        <taxon>Ascosphaeraceae</taxon>
        <taxon>Ascosphaera</taxon>
    </lineage>
</organism>
<dbReference type="Proteomes" id="UP000242877">
    <property type="component" value="Unassembled WGS sequence"/>
</dbReference>
<reference evidence="1 2" key="1">
    <citation type="journal article" date="2016" name="Genome Biol. Evol.">
        <title>Divergent and convergent evolution of fungal pathogenicity.</title>
        <authorList>
            <person name="Shang Y."/>
            <person name="Xiao G."/>
            <person name="Zheng P."/>
            <person name="Cen K."/>
            <person name="Zhan S."/>
            <person name="Wang C."/>
        </authorList>
    </citation>
    <scope>NUCLEOTIDE SEQUENCE [LARGE SCALE GENOMIC DNA]</scope>
    <source>
        <strain evidence="1 2">ARSEF 7405</strain>
    </source>
</reference>
<proteinExistence type="predicted"/>
<keyword evidence="2" id="KW-1185">Reference proteome</keyword>
<protein>
    <submittedName>
        <fullName evidence="1">Uncharacterized protein</fullName>
    </submittedName>
</protein>
<comment type="caution">
    <text evidence="1">The sequence shown here is derived from an EMBL/GenBank/DDBJ whole genome shotgun (WGS) entry which is preliminary data.</text>
</comment>
<dbReference type="VEuPathDB" id="FungiDB:AAP_05562"/>
<evidence type="ECO:0000313" key="2">
    <source>
        <dbReference type="Proteomes" id="UP000242877"/>
    </source>
</evidence>
<sequence length="137" mass="15671">MNIPYEMPPRESPLIRITLAKLRRTLSGLIKLISPPAPTHMYGTPERLFYPVYIGDIFRIIHQTIIKAAYYEAYNDTATQRQYDILASMLADYIIVWSYYHPSHGRNPNAVSNCLNWVPRSVQLGSGILSKAIRSFA</sequence>
<name>A0A167VKB3_9EURO</name>
<dbReference type="EMBL" id="AZGZ01000032">
    <property type="protein sequence ID" value="KZZ87651.1"/>
    <property type="molecule type" value="Genomic_DNA"/>
</dbReference>